<reference evidence="3" key="2">
    <citation type="submission" date="2015-06" db="UniProtKB">
        <authorList>
            <consortium name="EnsemblMetazoa"/>
        </authorList>
    </citation>
    <scope>IDENTIFICATION</scope>
</reference>
<dbReference type="Proteomes" id="UP000015102">
    <property type="component" value="Unassembled WGS sequence"/>
</dbReference>
<feature type="compositionally biased region" description="Basic and acidic residues" evidence="2">
    <location>
        <begin position="174"/>
        <end position="185"/>
    </location>
</feature>
<evidence type="ECO:0000256" key="2">
    <source>
        <dbReference type="SAM" id="MobiDB-lite"/>
    </source>
</evidence>
<evidence type="ECO:0000313" key="3">
    <source>
        <dbReference type="EnsemblMetazoa" id="MESCA001038-PA"/>
    </source>
</evidence>
<keyword evidence="1" id="KW-0175">Coiled coil</keyword>
<dbReference type="HOGENOM" id="CLU_698874_0_0_1"/>
<feature type="compositionally biased region" description="Low complexity" evidence="2">
    <location>
        <begin position="208"/>
        <end position="218"/>
    </location>
</feature>
<feature type="region of interest" description="Disordered" evidence="2">
    <location>
        <begin position="312"/>
        <end position="343"/>
    </location>
</feature>
<dbReference type="GO" id="GO:0016514">
    <property type="term" value="C:SWI/SNF complex"/>
    <property type="evidence" value="ECO:0007669"/>
    <property type="project" value="TreeGrafter"/>
</dbReference>
<dbReference type="PANTHER" id="PTHR46232">
    <property type="entry name" value="SMARCE1 REGULATOR OF CHROMATIN"/>
    <property type="match status" value="1"/>
</dbReference>
<dbReference type="EMBL" id="CAQQ02198623">
    <property type="status" value="NOT_ANNOTATED_CDS"/>
    <property type="molecule type" value="Genomic_DNA"/>
</dbReference>
<dbReference type="GO" id="GO:0016922">
    <property type="term" value="F:nuclear receptor binding"/>
    <property type="evidence" value="ECO:0007669"/>
    <property type="project" value="TreeGrafter"/>
</dbReference>
<keyword evidence="4" id="KW-1185">Reference proteome</keyword>
<organism evidence="3 4">
    <name type="scientific">Megaselia scalaris</name>
    <name type="common">Humpbacked fly</name>
    <name type="synonym">Phora scalaris</name>
    <dbReference type="NCBI Taxonomy" id="36166"/>
    <lineage>
        <taxon>Eukaryota</taxon>
        <taxon>Metazoa</taxon>
        <taxon>Ecdysozoa</taxon>
        <taxon>Arthropoda</taxon>
        <taxon>Hexapoda</taxon>
        <taxon>Insecta</taxon>
        <taxon>Pterygota</taxon>
        <taxon>Neoptera</taxon>
        <taxon>Endopterygota</taxon>
        <taxon>Diptera</taxon>
        <taxon>Brachycera</taxon>
        <taxon>Muscomorpha</taxon>
        <taxon>Platypezoidea</taxon>
        <taxon>Phoridae</taxon>
        <taxon>Megaseliini</taxon>
        <taxon>Megaselia</taxon>
    </lineage>
</organism>
<feature type="coiled-coil region" evidence="1">
    <location>
        <begin position="50"/>
        <end position="84"/>
    </location>
</feature>
<dbReference type="STRING" id="36166.T1GCM0"/>
<protein>
    <submittedName>
        <fullName evidence="3">Uncharacterized protein</fullName>
    </submittedName>
</protein>
<feature type="region of interest" description="Disordered" evidence="2">
    <location>
        <begin position="115"/>
        <end position="263"/>
    </location>
</feature>
<dbReference type="EMBL" id="CAQQ02198624">
    <property type="status" value="NOT_ANNOTATED_CDS"/>
    <property type="molecule type" value="Genomic_DNA"/>
</dbReference>
<dbReference type="AlphaFoldDB" id="T1GCM0"/>
<sequence>MDDGCSFKHVAYARYLRNHKLINEIFSDAVVPDVRSVVTTQRMQVLKRQVMSLTMHQTKLEAELQQMEEKFEAKKKKMIESSELFQEELKKHCKPAVDDETFSVMVTKIYEEMRKERQKSLEDSNSTQNNKTDSKQVTGNNQGSSTSSSVTNINPNVKPVQPPLLSTSATISNIKEKDTSSKTDPEPMDIDQTIKPSTAPPPPQNILPTSSANESTSSKSKKEDTPTPPPTSQIQSSENQQTSSNANAQNNHSSMPQHHIASHMAQHQPIVGYPPAPGSYAARSPYYPPQYGAQPQYGQYAQYSPYPAYSPYSRPSGPPMHYSDSSHGPPSHEGPHIQGYAPSQMGPSIQRSLYRGAYIGSTLMTEVCSITLEGAKLPGTWSAIAVVIFLVGDHI</sequence>
<feature type="compositionally biased region" description="Polar residues" evidence="2">
    <location>
        <begin position="164"/>
        <end position="173"/>
    </location>
</feature>
<dbReference type="EnsemblMetazoa" id="MESCA001038-RA">
    <property type="protein sequence ID" value="MESCA001038-PA"/>
    <property type="gene ID" value="MESCA001038"/>
</dbReference>
<accession>T1GCM0</accession>
<dbReference type="GO" id="GO:0045892">
    <property type="term" value="P:negative regulation of DNA-templated transcription"/>
    <property type="evidence" value="ECO:0007669"/>
    <property type="project" value="TreeGrafter"/>
</dbReference>
<feature type="compositionally biased region" description="Low complexity" evidence="2">
    <location>
        <begin position="137"/>
        <end position="157"/>
    </location>
</feature>
<feature type="compositionally biased region" description="Low complexity" evidence="2">
    <location>
        <begin position="232"/>
        <end position="254"/>
    </location>
</feature>
<proteinExistence type="predicted"/>
<name>T1GCM0_MEGSC</name>
<reference evidence="4" key="1">
    <citation type="submission" date="2013-02" db="EMBL/GenBank/DDBJ databases">
        <authorList>
            <person name="Hughes D."/>
        </authorList>
    </citation>
    <scope>NUCLEOTIDE SEQUENCE</scope>
    <source>
        <strain>Durham</strain>
        <strain evidence="4">NC isolate 2 -- Noor lab</strain>
    </source>
</reference>
<dbReference type="GO" id="GO:0031492">
    <property type="term" value="F:nucleosomal DNA binding"/>
    <property type="evidence" value="ECO:0007669"/>
    <property type="project" value="TreeGrafter"/>
</dbReference>
<dbReference type="PANTHER" id="PTHR46232:SF1">
    <property type="entry name" value="SWI_SNF-RELATED MATRIX-ASSOCIATED ACTIN-DEPENDENT REGULATOR OF CHROMATIN SUBFAMILY E MEMBER 1"/>
    <property type="match status" value="1"/>
</dbReference>
<evidence type="ECO:0000313" key="4">
    <source>
        <dbReference type="Proteomes" id="UP000015102"/>
    </source>
</evidence>
<evidence type="ECO:0000256" key="1">
    <source>
        <dbReference type="SAM" id="Coils"/>
    </source>
</evidence>